<feature type="signal peptide" evidence="5">
    <location>
        <begin position="1"/>
        <end position="26"/>
    </location>
</feature>
<reference evidence="7 8" key="1">
    <citation type="submission" date="2018-12" db="EMBL/GenBank/DDBJ databases">
        <title>Flavobacterium sp. nov., isolated from glacier ice.</title>
        <authorList>
            <person name="Liu Q."/>
            <person name="Xin Y.-H."/>
        </authorList>
    </citation>
    <scope>NUCLEOTIDE SEQUENCE [LARGE SCALE GENOMIC DNA]</scope>
    <source>
        <strain evidence="7 8">RB1N8</strain>
    </source>
</reference>
<dbReference type="InterPro" id="IPR017941">
    <property type="entry name" value="Rieske_2Fe-2S"/>
</dbReference>
<evidence type="ECO:0000256" key="2">
    <source>
        <dbReference type="ARBA" id="ARBA00022723"/>
    </source>
</evidence>
<dbReference type="Gene3D" id="2.102.10.10">
    <property type="entry name" value="Rieske [2Fe-2S] iron-sulphur domain"/>
    <property type="match status" value="1"/>
</dbReference>
<dbReference type="GO" id="GO:0046872">
    <property type="term" value="F:metal ion binding"/>
    <property type="evidence" value="ECO:0007669"/>
    <property type="project" value="UniProtKB-KW"/>
</dbReference>
<keyword evidence="1" id="KW-0001">2Fe-2S</keyword>
<dbReference type="CDD" id="cd03467">
    <property type="entry name" value="Rieske"/>
    <property type="match status" value="1"/>
</dbReference>
<keyword evidence="2" id="KW-0479">Metal-binding</keyword>
<feature type="domain" description="Rieske" evidence="6">
    <location>
        <begin position="54"/>
        <end position="145"/>
    </location>
</feature>
<keyword evidence="8" id="KW-1185">Reference proteome</keyword>
<evidence type="ECO:0000313" key="7">
    <source>
        <dbReference type="EMBL" id="RTZ06973.1"/>
    </source>
</evidence>
<organism evidence="7 8">
    <name type="scientific">Flavobacterium bomense</name>
    <dbReference type="NCBI Taxonomy" id="2497483"/>
    <lineage>
        <taxon>Bacteria</taxon>
        <taxon>Pseudomonadati</taxon>
        <taxon>Bacteroidota</taxon>
        <taxon>Flavobacteriia</taxon>
        <taxon>Flavobacteriales</taxon>
        <taxon>Flavobacteriaceae</taxon>
        <taxon>Flavobacterium</taxon>
    </lineage>
</organism>
<keyword evidence="4" id="KW-0411">Iron-sulfur</keyword>
<evidence type="ECO:0000259" key="6">
    <source>
        <dbReference type="PROSITE" id="PS51296"/>
    </source>
</evidence>
<gene>
    <name evidence="7" type="ORF">EKL98_02930</name>
</gene>
<evidence type="ECO:0000256" key="5">
    <source>
        <dbReference type="SAM" id="SignalP"/>
    </source>
</evidence>
<dbReference type="Proteomes" id="UP000280825">
    <property type="component" value="Unassembled WGS sequence"/>
</dbReference>
<dbReference type="RefSeq" id="WP_126561512.1">
    <property type="nucleotide sequence ID" value="NZ_RYDJ01000002.1"/>
</dbReference>
<dbReference type="SUPFAM" id="SSF50022">
    <property type="entry name" value="ISP domain"/>
    <property type="match status" value="1"/>
</dbReference>
<sequence length="147" mass="15062">MTRKEFFSRVGFGAATVLLPACIAGMAVSCSSDDTNSGSSGTTTPTPSASSNFTVDVSMGTLAKNGGFLVTQGIIIARTNAGDFLAVSAACPHEGVIVNYDEAGNKFVCPRHNSQFTSKGVVTIGPAVSNLKEYKTSLAGTALTVFV</sequence>
<evidence type="ECO:0000256" key="3">
    <source>
        <dbReference type="ARBA" id="ARBA00023004"/>
    </source>
</evidence>
<keyword evidence="5" id="KW-0732">Signal</keyword>
<dbReference type="Pfam" id="PF00355">
    <property type="entry name" value="Rieske"/>
    <property type="match status" value="1"/>
</dbReference>
<dbReference type="PROSITE" id="PS51257">
    <property type="entry name" value="PROKAR_LIPOPROTEIN"/>
    <property type="match status" value="1"/>
</dbReference>
<name>A0A432CPS5_9FLAO</name>
<evidence type="ECO:0000256" key="1">
    <source>
        <dbReference type="ARBA" id="ARBA00022714"/>
    </source>
</evidence>
<evidence type="ECO:0000256" key="4">
    <source>
        <dbReference type="ARBA" id="ARBA00023014"/>
    </source>
</evidence>
<dbReference type="EMBL" id="RYDJ01000002">
    <property type="protein sequence ID" value="RTZ06973.1"/>
    <property type="molecule type" value="Genomic_DNA"/>
</dbReference>
<dbReference type="GO" id="GO:0051537">
    <property type="term" value="F:2 iron, 2 sulfur cluster binding"/>
    <property type="evidence" value="ECO:0007669"/>
    <property type="project" value="UniProtKB-KW"/>
</dbReference>
<accession>A0A432CPS5</accession>
<comment type="caution">
    <text evidence="7">The sequence shown here is derived from an EMBL/GenBank/DDBJ whole genome shotgun (WGS) entry which is preliminary data.</text>
</comment>
<dbReference type="InterPro" id="IPR036922">
    <property type="entry name" value="Rieske_2Fe-2S_sf"/>
</dbReference>
<feature type="chain" id="PRO_5019203854" evidence="5">
    <location>
        <begin position="27"/>
        <end position="147"/>
    </location>
</feature>
<evidence type="ECO:0000313" key="8">
    <source>
        <dbReference type="Proteomes" id="UP000280825"/>
    </source>
</evidence>
<dbReference type="PROSITE" id="PS51296">
    <property type="entry name" value="RIESKE"/>
    <property type="match status" value="1"/>
</dbReference>
<dbReference type="AlphaFoldDB" id="A0A432CPS5"/>
<protein>
    <submittedName>
        <fullName evidence="7">Rieske (2Fe-2S) protein</fullName>
    </submittedName>
</protein>
<proteinExistence type="predicted"/>
<keyword evidence="3" id="KW-0408">Iron</keyword>